<dbReference type="AlphaFoldDB" id="A0A7L8AKH8"/>
<proteinExistence type="inferred from homology"/>
<dbReference type="Pfam" id="PF20434">
    <property type="entry name" value="BD-FAE"/>
    <property type="match status" value="1"/>
</dbReference>
<comment type="similarity">
    <text evidence="1">Belongs to the 'GDXG' lipolytic enzyme family.</text>
</comment>
<dbReference type="Gene3D" id="3.40.50.1820">
    <property type="entry name" value="alpha/beta hydrolase"/>
    <property type="match status" value="1"/>
</dbReference>
<sequence length="302" mass="34277">MYFTKVSALQNILKDTSYSINSTFKKYVKVFPKIKVVKTKKFNNVSQTENIVYKKLNYRNLALDAFINKDKNNPAVILIHGGGWKSGNKSHMHNLAKNIATKGYSCFAIEYRLADEAKYPKGIYDVKSAIKFIKLNAKRFHTDSSKVAILGASSGAQMATLVGTTNNNIKFEEEANNVVSASVKAIINLDGILAFKHPDSKEGKMASLWLGGSFRDKPRIWKEASPLFHTNKNTPPILFINSQFKRFHAGRDDVIKILDNYAIYSQVETIPNSPHTFWLFQPYFNDTLKFITQFLNQKFKAN</sequence>
<dbReference type="InterPro" id="IPR002168">
    <property type="entry name" value="Lipase_GDXG_HIS_AS"/>
</dbReference>
<evidence type="ECO:0000313" key="5">
    <source>
        <dbReference type="Proteomes" id="UP000516764"/>
    </source>
</evidence>
<dbReference type="InterPro" id="IPR049492">
    <property type="entry name" value="BD-FAE-like_dom"/>
</dbReference>
<keyword evidence="5" id="KW-1185">Reference proteome</keyword>
<feature type="domain" description="BD-FAE-like" evidence="3">
    <location>
        <begin position="68"/>
        <end position="242"/>
    </location>
</feature>
<evidence type="ECO:0000259" key="3">
    <source>
        <dbReference type="Pfam" id="PF20434"/>
    </source>
</evidence>
<reference evidence="4 5" key="1">
    <citation type="journal article" date="2016" name="Int. J. Syst. Evol. Microbiol.">
        <title>Polaribacter haliotis sp. nov., isolated from the gut of abalone Haliotis discus hannai.</title>
        <authorList>
            <person name="Kim Y.O."/>
            <person name="Park I.S."/>
            <person name="Park S."/>
            <person name="Nam B.H."/>
            <person name="Park J.M."/>
            <person name="Kim D.G."/>
            <person name="Yoon J.H."/>
        </authorList>
    </citation>
    <scope>NUCLEOTIDE SEQUENCE [LARGE SCALE GENOMIC DNA]</scope>
    <source>
        <strain evidence="4 5">KCTC 52418</strain>
    </source>
</reference>
<dbReference type="PROSITE" id="PS01173">
    <property type="entry name" value="LIPASE_GDXG_HIS"/>
    <property type="match status" value="1"/>
</dbReference>
<dbReference type="OrthoDB" id="9777975at2"/>
<evidence type="ECO:0000256" key="2">
    <source>
        <dbReference type="ARBA" id="ARBA00022801"/>
    </source>
</evidence>
<gene>
    <name evidence="4" type="ORF">H9I45_12800</name>
</gene>
<evidence type="ECO:0000313" key="4">
    <source>
        <dbReference type="EMBL" id="QOD62502.1"/>
    </source>
</evidence>
<evidence type="ECO:0000256" key="1">
    <source>
        <dbReference type="ARBA" id="ARBA00010515"/>
    </source>
</evidence>
<dbReference type="KEGG" id="phal:H9I45_12800"/>
<protein>
    <submittedName>
        <fullName evidence="4">Alpha/beta hydrolase</fullName>
    </submittedName>
</protein>
<dbReference type="EMBL" id="CP061813">
    <property type="protein sequence ID" value="QOD62502.1"/>
    <property type="molecule type" value="Genomic_DNA"/>
</dbReference>
<accession>A0A7L8AKH8</accession>
<dbReference type="InterPro" id="IPR029058">
    <property type="entry name" value="AB_hydrolase_fold"/>
</dbReference>
<name>A0A7L8AKH8_9FLAO</name>
<dbReference type="PANTHER" id="PTHR48081:SF13">
    <property type="entry name" value="ALPHA_BETA HYDROLASE"/>
    <property type="match status" value="1"/>
</dbReference>
<dbReference type="SUPFAM" id="SSF53474">
    <property type="entry name" value="alpha/beta-Hydrolases"/>
    <property type="match status" value="1"/>
</dbReference>
<dbReference type="PANTHER" id="PTHR48081">
    <property type="entry name" value="AB HYDROLASE SUPERFAMILY PROTEIN C4A8.06C"/>
    <property type="match status" value="1"/>
</dbReference>
<dbReference type="Proteomes" id="UP000516764">
    <property type="component" value="Chromosome"/>
</dbReference>
<dbReference type="GO" id="GO:0016787">
    <property type="term" value="F:hydrolase activity"/>
    <property type="evidence" value="ECO:0007669"/>
    <property type="project" value="UniProtKB-KW"/>
</dbReference>
<dbReference type="InterPro" id="IPR050300">
    <property type="entry name" value="GDXG_lipolytic_enzyme"/>
</dbReference>
<keyword evidence="2 4" id="KW-0378">Hydrolase</keyword>
<organism evidence="4 5">
    <name type="scientific">Polaribacter haliotis</name>
    <dbReference type="NCBI Taxonomy" id="1888915"/>
    <lineage>
        <taxon>Bacteria</taxon>
        <taxon>Pseudomonadati</taxon>
        <taxon>Bacteroidota</taxon>
        <taxon>Flavobacteriia</taxon>
        <taxon>Flavobacteriales</taxon>
        <taxon>Flavobacteriaceae</taxon>
    </lineage>
</organism>